<dbReference type="Proteomes" id="UP000821866">
    <property type="component" value="Chromosome 9"/>
</dbReference>
<accession>A0A9J6D475</accession>
<evidence type="ECO:0000313" key="2">
    <source>
        <dbReference type="Proteomes" id="UP000821866"/>
    </source>
</evidence>
<comment type="caution">
    <text evidence="1">The sequence shown here is derived from an EMBL/GenBank/DDBJ whole genome shotgun (WGS) entry which is preliminary data.</text>
</comment>
<name>A0A9J6D475_RHIMP</name>
<protein>
    <submittedName>
        <fullName evidence="1">Uncharacterized protein</fullName>
    </submittedName>
</protein>
<reference evidence="1" key="2">
    <citation type="submission" date="2021-09" db="EMBL/GenBank/DDBJ databases">
        <authorList>
            <person name="Jia N."/>
            <person name="Wang J."/>
            <person name="Shi W."/>
            <person name="Du L."/>
            <person name="Sun Y."/>
            <person name="Zhan W."/>
            <person name="Jiang J."/>
            <person name="Wang Q."/>
            <person name="Zhang B."/>
            <person name="Ji P."/>
            <person name="Sakyi L.B."/>
            <person name="Cui X."/>
            <person name="Yuan T."/>
            <person name="Jiang B."/>
            <person name="Yang W."/>
            <person name="Lam T.T.-Y."/>
            <person name="Chang Q."/>
            <person name="Ding S."/>
            <person name="Wang X."/>
            <person name="Zhu J."/>
            <person name="Ruan X."/>
            <person name="Zhao L."/>
            <person name="Wei J."/>
            <person name="Que T."/>
            <person name="Du C."/>
            <person name="Cheng J."/>
            <person name="Dai P."/>
            <person name="Han X."/>
            <person name="Huang E."/>
            <person name="Gao Y."/>
            <person name="Liu J."/>
            <person name="Shao H."/>
            <person name="Ye R."/>
            <person name="Li L."/>
            <person name="Wei W."/>
            <person name="Wang X."/>
            <person name="Wang C."/>
            <person name="Huo Q."/>
            <person name="Li W."/>
            <person name="Guo W."/>
            <person name="Chen H."/>
            <person name="Chen S."/>
            <person name="Zhou L."/>
            <person name="Zhou L."/>
            <person name="Ni X."/>
            <person name="Tian J."/>
            <person name="Zhou Y."/>
            <person name="Sheng Y."/>
            <person name="Liu T."/>
            <person name="Pan Y."/>
            <person name="Xia L."/>
            <person name="Li J."/>
            <person name="Zhao F."/>
            <person name="Cao W."/>
        </authorList>
    </citation>
    <scope>NUCLEOTIDE SEQUENCE</scope>
    <source>
        <strain evidence="1">Rmic-2018</strain>
        <tissue evidence="1">Larvae</tissue>
    </source>
</reference>
<organism evidence="1 2">
    <name type="scientific">Rhipicephalus microplus</name>
    <name type="common">Cattle tick</name>
    <name type="synonym">Boophilus microplus</name>
    <dbReference type="NCBI Taxonomy" id="6941"/>
    <lineage>
        <taxon>Eukaryota</taxon>
        <taxon>Metazoa</taxon>
        <taxon>Ecdysozoa</taxon>
        <taxon>Arthropoda</taxon>
        <taxon>Chelicerata</taxon>
        <taxon>Arachnida</taxon>
        <taxon>Acari</taxon>
        <taxon>Parasitiformes</taxon>
        <taxon>Ixodida</taxon>
        <taxon>Ixodoidea</taxon>
        <taxon>Ixodidae</taxon>
        <taxon>Rhipicephalinae</taxon>
        <taxon>Rhipicephalus</taxon>
        <taxon>Boophilus</taxon>
    </lineage>
</organism>
<sequence>MSHKIQGSKEDFADGFISELCEDGPNLTPPHTWDKFASAIGMQETSETESEDVFLAASRRLRTAVDRVLRVNTGDICSLSFGGDVTTRWRPRSPAFDDYHMKEWLPPMHEWAGQPQLNRHMTMPYGLAGPALHQEHRCSVMCLPTMVLVDLS</sequence>
<reference evidence="1" key="1">
    <citation type="journal article" date="2020" name="Cell">
        <title>Large-Scale Comparative Analyses of Tick Genomes Elucidate Their Genetic Diversity and Vector Capacities.</title>
        <authorList>
            <consortium name="Tick Genome and Microbiome Consortium (TIGMIC)"/>
            <person name="Jia N."/>
            <person name="Wang J."/>
            <person name="Shi W."/>
            <person name="Du L."/>
            <person name="Sun Y."/>
            <person name="Zhan W."/>
            <person name="Jiang J.F."/>
            <person name="Wang Q."/>
            <person name="Zhang B."/>
            <person name="Ji P."/>
            <person name="Bell-Sakyi L."/>
            <person name="Cui X.M."/>
            <person name="Yuan T.T."/>
            <person name="Jiang B.G."/>
            <person name="Yang W.F."/>
            <person name="Lam T.T."/>
            <person name="Chang Q.C."/>
            <person name="Ding S.J."/>
            <person name="Wang X.J."/>
            <person name="Zhu J.G."/>
            <person name="Ruan X.D."/>
            <person name="Zhao L."/>
            <person name="Wei J.T."/>
            <person name="Ye R.Z."/>
            <person name="Que T.C."/>
            <person name="Du C.H."/>
            <person name="Zhou Y.H."/>
            <person name="Cheng J.X."/>
            <person name="Dai P.F."/>
            <person name="Guo W.B."/>
            <person name="Han X.H."/>
            <person name="Huang E.J."/>
            <person name="Li L.F."/>
            <person name="Wei W."/>
            <person name="Gao Y.C."/>
            <person name="Liu J.Z."/>
            <person name="Shao H.Z."/>
            <person name="Wang X."/>
            <person name="Wang C.C."/>
            <person name="Yang T.C."/>
            <person name="Huo Q.B."/>
            <person name="Li W."/>
            <person name="Chen H.Y."/>
            <person name="Chen S.E."/>
            <person name="Zhou L.G."/>
            <person name="Ni X.B."/>
            <person name="Tian J.H."/>
            <person name="Sheng Y."/>
            <person name="Liu T."/>
            <person name="Pan Y.S."/>
            <person name="Xia L.Y."/>
            <person name="Li J."/>
            <person name="Zhao F."/>
            <person name="Cao W.C."/>
        </authorList>
    </citation>
    <scope>NUCLEOTIDE SEQUENCE</scope>
    <source>
        <strain evidence="1">Rmic-2018</strain>
    </source>
</reference>
<dbReference type="AlphaFoldDB" id="A0A9J6D475"/>
<gene>
    <name evidence="1" type="ORF">HPB51_006905</name>
</gene>
<dbReference type="VEuPathDB" id="VectorBase:LOC119178495"/>
<dbReference type="EMBL" id="JABSTU010000011">
    <property type="protein sequence ID" value="KAH8008883.1"/>
    <property type="molecule type" value="Genomic_DNA"/>
</dbReference>
<proteinExistence type="predicted"/>
<keyword evidence="2" id="KW-1185">Reference proteome</keyword>
<evidence type="ECO:0000313" key="1">
    <source>
        <dbReference type="EMBL" id="KAH8008883.1"/>
    </source>
</evidence>